<dbReference type="Proteomes" id="UP000011566">
    <property type="component" value="Unassembled WGS sequence"/>
</dbReference>
<protein>
    <recommendedName>
        <fullName evidence="1">DUF5615 domain-containing protein</fullName>
    </recommendedName>
</protein>
<dbReference type="EMBL" id="AOMB01000040">
    <property type="protein sequence ID" value="EMA36746.1"/>
    <property type="molecule type" value="Genomic_DNA"/>
</dbReference>
<dbReference type="RefSeq" id="WP_007695021.1">
    <property type="nucleotide sequence ID" value="NZ_AJRK01000119.1"/>
</dbReference>
<dbReference type="PATRIC" id="fig|1132509.6.peg.3295"/>
<name>M0LTI0_9EURY</name>
<reference evidence="2 3" key="1">
    <citation type="journal article" date="2014" name="PLoS Genet.">
        <title>Phylogenetically driven sequencing of extremely halophilic archaea reveals strategies for static and dynamic osmo-response.</title>
        <authorList>
            <person name="Becker E.A."/>
            <person name="Seitzer P.M."/>
            <person name="Tritt A."/>
            <person name="Larsen D."/>
            <person name="Krusor M."/>
            <person name="Yao A.I."/>
            <person name="Wu D."/>
            <person name="Madern D."/>
            <person name="Eisen J.A."/>
            <person name="Darling A.E."/>
            <person name="Facciotti M.T."/>
        </authorList>
    </citation>
    <scope>NUCLEOTIDE SEQUENCE [LARGE SCALE GENOMIC DNA]</scope>
    <source>
        <strain evidence="2 3">100A6</strain>
    </source>
</reference>
<comment type="caution">
    <text evidence="2">The sequence shown here is derived from an EMBL/GenBank/DDBJ whole genome shotgun (WGS) entry which is preliminary data.</text>
</comment>
<accession>M0LTI0</accession>
<dbReference type="OrthoDB" id="209779at2157"/>
<evidence type="ECO:0000259" key="1">
    <source>
        <dbReference type="Pfam" id="PF18480"/>
    </source>
</evidence>
<dbReference type="eggNOG" id="arCOG07904">
    <property type="taxonomic scope" value="Archaea"/>
</dbReference>
<organism evidence="2 3">
    <name type="scientific">Halococcus hamelinensis 100A6</name>
    <dbReference type="NCBI Taxonomy" id="1132509"/>
    <lineage>
        <taxon>Archaea</taxon>
        <taxon>Methanobacteriati</taxon>
        <taxon>Methanobacteriota</taxon>
        <taxon>Stenosarchaea group</taxon>
        <taxon>Halobacteria</taxon>
        <taxon>Halobacteriales</taxon>
        <taxon>Halococcaceae</taxon>
        <taxon>Halococcus</taxon>
    </lineage>
</organism>
<gene>
    <name evidence="2" type="ORF">C447_14104</name>
</gene>
<proteinExistence type="predicted"/>
<feature type="domain" description="DUF5615" evidence="1">
    <location>
        <begin position="4"/>
        <end position="109"/>
    </location>
</feature>
<keyword evidence="3" id="KW-1185">Reference proteome</keyword>
<dbReference type="InterPro" id="IPR041049">
    <property type="entry name" value="DUF5615"/>
</dbReference>
<sequence length="112" mass="12685">MTVRFFADEHVPSAVTATLRSNGYTVITAQERYGRESVDEALLEECAHDGLVVLTNDRDFIELDDEIEHAGIVVYTTPNPNPSEFAVAIERVERFFAADELANQLVWLENWL</sequence>
<evidence type="ECO:0000313" key="2">
    <source>
        <dbReference type="EMBL" id="EMA36746.1"/>
    </source>
</evidence>
<dbReference type="Pfam" id="PF18480">
    <property type="entry name" value="DUF5615"/>
    <property type="match status" value="1"/>
</dbReference>
<dbReference type="AlphaFoldDB" id="M0LTI0"/>
<evidence type="ECO:0000313" key="3">
    <source>
        <dbReference type="Proteomes" id="UP000011566"/>
    </source>
</evidence>